<evidence type="ECO:0000256" key="4">
    <source>
        <dbReference type="ARBA" id="ARBA00022982"/>
    </source>
</evidence>
<dbReference type="Gene3D" id="1.10.760.10">
    <property type="entry name" value="Cytochrome c-like domain"/>
    <property type="match status" value="2"/>
</dbReference>
<name>C6W587_DYAFD</name>
<keyword evidence="7" id="KW-1133">Transmembrane helix</keyword>
<keyword evidence="1" id="KW-0813">Transport</keyword>
<keyword evidence="7" id="KW-0472">Membrane</keyword>
<proteinExistence type="predicted"/>
<dbReference type="STRING" id="471854.Dfer_1198"/>
<organism evidence="9 10">
    <name type="scientific">Dyadobacter fermentans (strain ATCC 700827 / DSM 18053 / CIP 107007 / KCTC 52180 / NS114)</name>
    <dbReference type="NCBI Taxonomy" id="471854"/>
    <lineage>
        <taxon>Bacteria</taxon>
        <taxon>Pseudomonadati</taxon>
        <taxon>Bacteroidota</taxon>
        <taxon>Cytophagia</taxon>
        <taxon>Cytophagales</taxon>
        <taxon>Spirosomataceae</taxon>
        <taxon>Dyadobacter</taxon>
    </lineage>
</organism>
<keyword evidence="10" id="KW-1185">Reference proteome</keyword>
<evidence type="ECO:0000256" key="7">
    <source>
        <dbReference type="SAM" id="Phobius"/>
    </source>
</evidence>
<evidence type="ECO:0000256" key="2">
    <source>
        <dbReference type="ARBA" id="ARBA00022617"/>
    </source>
</evidence>
<dbReference type="InterPro" id="IPR051811">
    <property type="entry name" value="Cytochrome_c550/c551-like"/>
</dbReference>
<dbReference type="GO" id="GO:0009055">
    <property type="term" value="F:electron transfer activity"/>
    <property type="evidence" value="ECO:0007669"/>
    <property type="project" value="InterPro"/>
</dbReference>
<dbReference type="Proteomes" id="UP000002011">
    <property type="component" value="Chromosome"/>
</dbReference>
<feature type="domain" description="Cytochrome c" evidence="8">
    <location>
        <begin position="198"/>
        <end position="292"/>
    </location>
</feature>
<evidence type="ECO:0000313" key="10">
    <source>
        <dbReference type="Proteomes" id="UP000002011"/>
    </source>
</evidence>
<dbReference type="Pfam" id="PF00034">
    <property type="entry name" value="Cytochrom_C"/>
    <property type="match status" value="1"/>
</dbReference>
<feature type="transmembrane region" description="Helical" evidence="7">
    <location>
        <begin position="6"/>
        <end position="29"/>
    </location>
</feature>
<dbReference type="EMBL" id="CP001619">
    <property type="protein sequence ID" value="ACT92447.1"/>
    <property type="molecule type" value="Genomic_DNA"/>
</dbReference>
<evidence type="ECO:0000259" key="8">
    <source>
        <dbReference type="PROSITE" id="PS51007"/>
    </source>
</evidence>
<dbReference type="HOGENOM" id="CLU_028594_2_1_10"/>
<dbReference type="eggNOG" id="COG2010">
    <property type="taxonomic scope" value="Bacteria"/>
</dbReference>
<keyword evidence="2 6" id="KW-0349">Heme</keyword>
<dbReference type="PANTHER" id="PTHR37823:SF1">
    <property type="entry name" value="CYTOCHROME C-553-LIKE"/>
    <property type="match status" value="1"/>
</dbReference>
<keyword evidence="4" id="KW-0249">Electron transport</keyword>
<keyword evidence="3 6" id="KW-0479">Metal-binding</keyword>
<feature type="domain" description="Cytochrome c" evidence="8">
    <location>
        <begin position="53"/>
        <end position="152"/>
    </location>
</feature>
<dbReference type="GO" id="GO:0020037">
    <property type="term" value="F:heme binding"/>
    <property type="evidence" value="ECO:0007669"/>
    <property type="project" value="InterPro"/>
</dbReference>
<evidence type="ECO:0000256" key="3">
    <source>
        <dbReference type="ARBA" id="ARBA00022723"/>
    </source>
</evidence>
<dbReference type="RefSeq" id="WP_015810701.1">
    <property type="nucleotide sequence ID" value="NC_013037.1"/>
</dbReference>
<gene>
    <name evidence="9" type="ordered locus">Dfer_1198</name>
</gene>
<dbReference type="PROSITE" id="PS51007">
    <property type="entry name" value="CYTC"/>
    <property type="match status" value="2"/>
</dbReference>
<dbReference type="KEGG" id="dfe:Dfer_1198"/>
<evidence type="ECO:0000313" key="9">
    <source>
        <dbReference type="EMBL" id="ACT92447.1"/>
    </source>
</evidence>
<evidence type="ECO:0000256" key="1">
    <source>
        <dbReference type="ARBA" id="ARBA00022448"/>
    </source>
</evidence>
<sequence length="292" mass="32018">MIRKILKWAGILLAGIIVAAICVYSYIAFSMKARMNKTYVFDQETIEIPADSATIARGRHLVAIKGCLDCHGEHLEGKVMNDDGPVGRLVARNLTRGKGGLPADYDVANWLTALRHGVDQDGKPLLFMPSHETTLLSQQDVTALIAYCRQVQPTDHVLPENDLGPVALVMSYLGKMPLLSVEKIDHNKPMIARADSTEGIGQGKYLAVSCTGCHRDNFKGGEPLAPGFPPVPDITAAGHVGKWTKAQFITTLTTGKTPEGHMLKNEDMPWKMTAQYTRTELSSLYDYLQSIQ</sequence>
<evidence type="ECO:0000256" key="6">
    <source>
        <dbReference type="PROSITE-ProRule" id="PRU00433"/>
    </source>
</evidence>
<dbReference type="PANTHER" id="PTHR37823">
    <property type="entry name" value="CYTOCHROME C-553-LIKE"/>
    <property type="match status" value="1"/>
</dbReference>
<dbReference type="InterPro" id="IPR036909">
    <property type="entry name" value="Cyt_c-like_dom_sf"/>
</dbReference>
<dbReference type="SUPFAM" id="SSF46626">
    <property type="entry name" value="Cytochrome c"/>
    <property type="match status" value="2"/>
</dbReference>
<dbReference type="AlphaFoldDB" id="C6W587"/>
<dbReference type="GO" id="GO:0046872">
    <property type="term" value="F:metal ion binding"/>
    <property type="evidence" value="ECO:0007669"/>
    <property type="project" value="UniProtKB-KW"/>
</dbReference>
<dbReference type="OrthoDB" id="9809720at2"/>
<dbReference type="InterPro" id="IPR009056">
    <property type="entry name" value="Cyt_c-like_dom"/>
</dbReference>
<accession>C6W587</accession>
<keyword evidence="5 6" id="KW-0408">Iron</keyword>
<dbReference type="Pfam" id="PF13442">
    <property type="entry name" value="Cytochrome_CBB3"/>
    <property type="match status" value="1"/>
</dbReference>
<keyword evidence="7" id="KW-0812">Transmembrane</keyword>
<protein>
    <recommendedName>
        <fullName evidence="8">Cytochrome c domain-containing protein</fullName>
    </recommendedName>
</protein>
<evidence type="ECO:0000256" key="5">
    <source>
        <dbReference type="ARBA" id="ARBA00023004"/>
    </source>
</evidence>
<reference evidence="9 10" key="1">
    <citation type="journal article" date="2009" name="Stand. Genomic Sci.">
        <title>Complete genome sequence of Dyadobacter fermentans type strain (NS114).</title>
        <authorList>
            <person name="Lang E."/>
            <person name="Lapidus A."/>
            <person name="Chertkov O."/>
            <person name="Brettin T."/>
            <person name="Detter J.C."/>
            <person name="Han C."/>
            <person name="Copeland A."/>
            <person name="Glavina Del Rio T."/>
            <person name="Nolan M."/>
            <person name="Chen F."/>
            <person name="Lucas S."/>
            <person name="Tice H."/>
            <person name="Cheng J.F."/>
            <person name="Land M."/>
            <person name="Hauser L."/>
            <person name="Chang Y.J."/>
            <person name="Jeffries C.D."/>
            <person name="Kopitz M."/>
            <person name="Bruce D."/>
            <person name="Goodwin L."/>
            <person name="Pitluck S."/>
            <person name="Ovchinnikova G."/>
            <person name="Pati A."/>
            <person name="Ivanova N."/>
            <person name="Mavrommatis K."/>
            <person name="Chen A."/>
            <person name="Palaniappan K."/>
            <person name="Chain P."/>
            <person name="Bristow J."/>
            <person name="Eisen J.A."/>
            <person name="Markowitz V."/>
            <person name="Hugenholtz P."/>
            <person name="Goker M."/>
            <person name="Rohde M."/>
            <person name="Kyrpides N.C."/>
            <person name="Klenk H.P."/>
        </authorList>
    </citation>
    <scope>NUCLEOTIDE SEQUENCE [LARGE SCALE GENOMIC DNA]</scope>
    <source>
        <strain evidence="10">ATCC 700827 / DSM 18053 / CIP 107007 / KCTC 52180 / NS114</strain>
    </source>
</reference>